<dbReference type="InterPro" id="IPR002502">
    <property type="entry name" value="Amidase_domain"/>
</dbReference>
<dbReference type="GO" id="GO:0045087">
    <property type="term" value="P:innate immune response"/>
    <property type="evidence" value="ECO:0007669"/>
    <property type="project" value="UniProtKB-KW"/>
</dbReference>
<dbReference type="InterPro" id="IPR015510">
    <property type="entry name" value="PGRP"/>
</dbReference>
<dbReference type="SMART" id="SM00701">
    <property type="entry name" value="PGRP"/>
    <property type="match status" value="1"/>
</dbReference>
<dbReference type="InterPro" id="IPR036505">
    <property type="entry name" value="Amidase/PGRP_sf"/>
</dbReference>
<keyword evidence="2" id="KW-0399">Innate immunity</keyword>
<dbReference type="InterPro" id="IPR006619">
    <property type="entry name" value="PGRP_domain_met/bac"/>
</dbReference>
<dbReference type="AlphaFoldDB" id="A0AAW1TL17"/>
<gene>
    <name evidence="5" type="ORF">WA026_011563</name>
</gene>
<dbReference type="EMBL" id="JARQZJ010000005">
    <property type="protein sequence ID" value="KAK9871294.1"/>
    <property type="molecule type" value="Genomic_DNA"/>
</dbReference>
<evidence type="ECO:0000259" key="4">
    <source>
        <dbReference type="SMART" id="SM00701"/>
    </source>
</evidence>
<keyword evidence="6" id="KW-1185">Reference proteome</keyword>
<evidence type="ECO:0000256" key="3">
    <source>
        <dbReference type="ARBA" id="ARBA00022859"/>
    </source>
</evidence>
<dbReference type="CDD" id="cd06583">
    <property type="entry name" value="PGRP"/>
    <property type="match status" value="1"/>
</dbReference>
<dbReference type="Proteomes" id="UP001431783">
    <property type="component" value="Unassembled WGS sequence"/>
</dbReference>
<dbReference type="Gene3D" id="3.40.80.10">
    <property type="entry name" value="Peptidoglycan recognition protein-like"/>
    <property type="match status" value="1"/>
</dbReference>
<dbReference type="GO" id="GO:0008270">
    <property type="term" value="F:zinc ion binding"/>
    <property type="evidence" value="ECO:0007669"/>
    <property type="project" value="InterPro"/>
</dbReference>
<evidence type="ECO:0000256" key="2">
    <source>
        <dbReference type="ARBA" id="ARBA00022588"/>
    </source>
</evidence>
<protein>
    <recommendedName>
        <fullName evidence="4">Peptidoglycan recognition protein family domain-containing protein</fullName>
    </recommendedName>
</protein>
<keyword evidence="3" id="KW-0391">Immunity</keyword>
<proteinExistence type="inferred from homology"/>
<dbReference type="PANTHER" id="PTHR11022">
    <property type="entry name" value="PEPTIDOGLYCAN RECOGNITION PROTEIN"/>
    <property type="match status" value="1"/>
</dbReference>
<feature type="domain" description="Peptidoglycan recognition protein family" evidence="4">
    <location>
        <begin position="1"/>
        <end position="89"/>
    </location>
</feature>
<accession>A0AAW1TL17</accession>
<dbReference type="SUPFAM" id="SSF55846">
    <property type="entry name" value="N-acetylmuramoyl-L-alanine amidase-like"/>
    <property type="match status" value="1"/>
</dbReference>
<dbReference type="GO" id="GO:0008745">
    <property type="term" value="F:N-acetylmuramoyl-L-alanine amidase activity"/>
    <property type="evidence" value="ECO:0007669"/>
    <property type="project" value="InterPro"/>
</dbReference>
<dbReference type="Pfam" id="PF01510">
    <property type="entry name" value="Amidase_2"/>
    <property type="match status" value="1"/>
</dbReference>
<name>A0AAW1TL17_9CUCU</name>
<evidence type="ECO:0000313" key="6">
    <source>
        <dbReference type="Proteomes" id="UP001431783"/>
    </source>
</evidence>
<evidence type="ECO:0000256" key="1">
    <source>
        <dbReference type="ARBA" id="ARBA00007553"/>
    </source>
</evidence>
<comment type="caution">
    <text evidence="5">The sequence shown here is derived from an EMBL/GenBank/DDBJ whole genome shotgun (WGS) entry which is preliminary data.</text>
</comment>
<reference evidence="5 6" key="1">
    <citation type="submission" date="2023-03" db="EMBL/GenBank/DDBJ databases">
        <title>Genome insight into feeding habits of ladybird beetles.</title>
        <authorList>
            <person name="Li H.-S."/>
            <person name="Huang Y.-H."/>
            <person name="Pang H."/>
        </authorList>
    </citation>
    <scope>NUCLEOTIDE SEQUENCE [LARGE SCALE GENOMIC DNA]</scope>
    <source>
        <strain evidence="5">SYSU_2023b</strain>
        <tissue evidence="5">Whole body</tissue>
    </source>
</reference>
<dbReference type="GO" id="GO:0009253">
    <property type="term" value="P:peptidoglycan catabolic process"/>
    <property type="evidence" value="ECO:0007669"/>
    <property type="project" value="InterPro"/>
</dbReference>
<dbReference type="PANTHER" id="PTHR11022:SF41">
    <property type="entry name" value="PEPTIDOGLYCAN-RECOGNITION PROTEIN LC-RELATED"/>
    <property type="match status" value="1"/>
</dbReference>
<organism evidence="5 6">
    <name type="scientific">Henosepilachna vigintioctopunctata</name>
    <dbReference type="NCBI Taxonomy" id="420089"/>
    <lineage>
        <taxon>Eukaryota</taxon>
        <taxon>Metazoa</taxon>
        <taxon>Ecdysozoa</taxon>
        <taxon>Arthropoda</taxon>
        <taxon>Hexapoda</taxon>
        <taxon>Insecta</taxon>
        <taxon>Pterygota</taxon>
        <taxon>Neoptera</taxon>
        <taxon>Endopterygota</taxon>
        <taxon>Coleoptera</taxon>
        <taxon>Polyphaga</taxon>
        <taxon>Cucujiformia</taxon>
        <taxon>Coccinelloidea</taxon>
        <taxon>Coccinellidae</taxon>
        <taxon>Epilachninae</taxon>
        <taxon>Epilachnini</taxon>
        <taxon>Henosepilachna</taxon>
    </lineage>
</organism>
<comment type="similarity">
    <text evidence="1">Belongs to the N-acetylmuramoyl-L-alanine amidase 2 family.</text>
</comment>
<sequence>MESRGWYDIGYNFLIGGDGLVFEGRGWKKQGAHTYRYNEESIAIGFIGDFNTLIPPDKQLETCKYLIQEGVRLGYIQNAYKLFGARKYKNFDAIRNWPHWSENN</sequence>
<evidence type="ECO:0000313" key="5">
    <source>
        <dbReference type="EMBL" id="KAK9871294.1"/>
    </source>
</evidence>